<dbReference type="EMBL" id="CP137892">
    <property type="protein sequence ID" value="WPC03891.1"/>
    <property type="molecule type" value="Genomic_DNA"/>
</dbReference>
<dbReference type="RefSeq" id="WP_318642606.1">
    <property type="nucleotide sequence ID" value="NZ_CP137892.1"/>
</dbReference>
<dbReference type="Gene3D" id="3.40.190.10">
    <property type="entry name" value="Periplasmic binding protein-like II"/>
    <property type="match status" value="2"/>
</dbReference>
<evidence type="ECO:0000313" key="2">
    <source>
        <dbReference type="Proteomes" id="UP001305928"/>
    </source>
</evidence>
<protein>
    <recommendedName>
        <fullName evidence="3">Solute-binding protein family 3/N-terminal domain-containing protein</fullName>
    </recommendedName>
</protein>
<name>A0ABZ0PSL5_9PSED</name>
<proteinExistence type="predicted"/>
<reference evidence="1 2" key="1">
    <citation type="submission" date="2023-11" db="EMBL/GenBank/DDBJ databases">
        <title>Complete genome of Pseudomonas benzenivorans BA3361.</title>
        <authorList>
            <person name="Shin S.Y."/>
            <person name="Song J."/>
            <person name="Kang H."/>
        </authorList>
    </citation>
    <scope>NUCLEOTIDE SEQUENCE [LARGE SCALE GENOMIC DNA]</scope>
    <source>
        <strain evidence="1 2">HNIBRBA3361</strain>
    </source>
</reference>
<evidence type="ECO:0000313" key="1">
    <source>
        <dbReference type="EMBL" id="WPC03891.1"/>
    </source>
</evidence>
<gene>
    <name evidence="1" type="ORF">SBP02_14005</name>
</gene>
<dbReference type="Proteomes" id="UP001305928">
    <property type="component" value="Chromosome"/>
</dbReference>
<sequence length="285" mass="31578">MILFLLVASHLAHAACSQDILVPFSSLGVDQSRSAGVRTGLSITYLEEVSRRSGCRFVYMDTPRARAWLMFSRGEAGLVLSAVHRSERDQSGEFYSQNVREGVTLVSLKAHPLNLNSREDILASGLIFSFIRGHHYGPKTAELISTLTTSRRATLASDPETMLRMLKAGRINGAIVLASAITTDAQQLGIDEQLTGIGITDLDWATTGLYMSKYLPQEDKQLLARTFTELNDEDFYIGLAQNQLDDLPVWMQSSIHLDHQLPRYPAGRILPPATVNKPLRHALSR</sequence>
<keyword evidence="2" id="KW-1185">Reference proteome</keyword>
<dbReference type="SUPFAM" id="SSF53850">
    <property type="entry name" value="Periplasmic binding protein-like II"/>
    <property type="match status" value="1"/>
</dbReference>
<evidence type="ECO:0008006" key="3">
    <source>
        <dbReference type="Google" id="ProtNLM"/>
    </source>
</evidence>
<organism evidence="1 2">
    <name type="scientific">Pseudomonas benzenivorans</name>
    <dbReference type="NCBI Taxonomy" id="556533"/>
    <lineage>
        <taxon>Bacteria</taxon>
        <taxon>Pseudomonadati</taxon>
        <taxon>Pseudomonadota</taxon>
        <taxon>Gammaproteobacteria</taxon>
        <taxon>Pseudomonadales</taxon>
        <taxon>Pseudomonadaceae</taxon>
        <taxon>Pseudomonas</taxon>
    </lineage>
</organism>
<accession>A0ABZ0PSL5</accession>